<reference evidence="1" key="2">
    <citation type="submission" date="2016-06" db="EMBL/GenBank/DDBJ databases">
        <title>The genome of a short-lived fish provides insights into sex chromosome evolution and the genetic control of aging.</title>
        <authorList>
            <person name="Reichwald K."/>
            <person name="Felder M."/>
            <person name="Petzold A."/>
            <person name="Koch P."/>
            <person name="Groth M."/>
            <person name="Platzer M."/>
        </authorList>
    </citation>
    <scope>NUCLEOTIDE SEQUENCE</scope>
    <source>
        <tissue evidence="1">Brain</tissue>
    </source>
</reference>
<evidence type="ECO:0000313" key="1">
    <source>
        <dbReference type="EMBL" id="SBP48333.1"/>
    </source>
</evidence>
<dbReference type="PANTHER" id="PTHR33776:SF3">
    <property type="entry name" value="PHD-TYPE DOMAIN-CONTAINING PROTEIN"/>
    <property type="match status" value="1"/>
</dbReference>
<dbReference type="AlphaFoldDB" id="A0A1A8A119"/>
<dbReference type="Gene3D" id="3.60.10.10">
    <property type="entry name" value="Endonuclease/exonuclease/phosphatase"/>
    <property type="match status" value="1"/>
</dbReference>
<name>A0A1A8A119_NOTFU</name>
<evidence type="ECO:0008006" key="2">
    <source>
        <dbReference type="Google" id="ProtNLM"/>
    </source>
</evidence>
<organism evidence="1">
    <name type="scientific">Nothobranchius furzeri</name>
    <name type="common">Turquoise killifish</name>
    <dbReference type="NCBI Taxonomy" id="105023"/>
    <lineage>
        <taxon>Eukaryota</taxon>
        <taxon>Metazoa</taxon>
        <taxon>Chordata</taxon>
        <taxon>Craniata</taxon>
        <taxon>Vertebrata</taxon>
        <taxon>Euteleostomi</taxon>
        <taxon>Actinopterygii</taxon>
        <taxon>Neopterygii</taxon>
        <taxon>Teleostei</taxon>
        <taxon>Neoteleostei</taxon>
        <taxon>Acanthomorphata</taxon>
        <taxon>Ovalentaria</taxon>
        <taxon>Atherinomorphae</taxon>
        <taxon>Cyprinodontiformes</taxon>
        <taxon>Nothobranchiidae</taxon>
        <taxon>Nothobranchius</taxon>
    </lineage>
</organism>
<dbReference type="EMBL" id="HADY01009848">
    <property type="protein sequence ID" value="SBP48333.1"/>
    <property type="molecule type" value="Transcribed_RNA"/>
</dbReference>
<protein>
    <recommendedName>
        <fullName evidence="2">Endonuclease/exonuclease/phosphatase domain-containing protein</fullName>
    </recommendedName>
</protein>
<accession>A0A1A8A119</accession>
<sequence length="200" mass="22182">MLTLVIPVAMAEAEVATIHREKWRVLPVSVPDFSSFECMVFKLPIPTPTTVASVYRPPKPNSDFINDLSLLLTQLSTLSQNVILLGDFNKHSDNKHLPMTREFLSCLESFGLSQFVDVPTHIKGHTLDSVCCSGVIPTNCAADELPLTDHFLLSFNVTLCLSAIHSPHLISFRNLKSIDMDTLSTNSDNIKIPDHLSRPD</sequence>
<dbReference type="GO" id="GO:0003824">
    <property type="term" value="F:catalytic activity"/>
    <property type="evidence" value="ECO:0007669"/>
    <property type="project" value="InterPro"/>
</dbReference>
<dbReference type="PANTHER" id="PTHR33776">
    <property type="entry name" value="ENDO/EXONUCLEASE/PHOSPHATASE DOMAIN-CONTAINING PROTEIN"/>
    <property type="match status" value="1"/>
</dbReference>
<dbReference type="SUPFAM" id="SSF56219">
    <property type="entry name" value="DNase I-like"/>
    <property type="match status" value="1"/>
</dbReference>
<proteinExistence type="predicted"/>
<dbReference type="InterPro" id="IPR036691">
    <property type="entry name" value="Endo/exonu/phosph_ase_sf"/>
</dbReference>
<gene>
    <name evidence="1" type="primary">Nfu_g_1_011817</name>
</gene>
<reference evidence="1" key="1">
    <citation type="submission" date="2016-05" db="EMBL/GenBank/DDBJ databases">
        <authorList>
            <person name="Lavstsen T."/>
            <person name="Jespersen J.S."/>
        </authorList>
    </citation>
    <scope>NUCLEOTIDE SEQUENCE</scope>
    <source>
        <tissue evidence="1">Brain</tissue>
    </source>
</reference>